<gene>
    <name evidence="1" type="ORF">NCTC10926_01150</name>
    <name evidence="2" type="ORF">NCTC10926_02074</name>
    <name evidence="3" type="ORF">NCTC10926_02875</name>
</gene>
<organism evidence="1 4">
    <name type="scientific">Avibacterium paragallinarum</name>
    <name type="common">Haemophilus gallinarum</name>
    <dbReference type="NCBI Taxonomy" id="728"/>
    <lineage>
        <taxon>Bacteria</taxon>
        <taxon>Pseudomonadati</taxon>
        <taxon>Pseudomonadota</taxon>
        <taxon>Gammaproteobacteria</taxon>
        <taxon>Pasteurellales</taxon>
        <taxon>Pasteurellaceae</taxon>
        <taxon>Avibacterium</taxon>
    </lineage>
</organism>
<proteinExistence type="predicted"/>
<evidence type="ECO:0000313" key="2">
    <source>
        <dbReference type="EMBL" id="SUU98637.1"/>
    </source>
</evidence>
<sequence length="35" mass="4172">MKYIFMTACAICAAYLKFHNIEGWWWFLVIAVLAF</sequence>
<dbReference type="EMBL" id="UFSW01000001">
    <property type="protein sequence ID" value="SUU97752.1"/>
    <property type="molecule type" value="Genomic_DNA"/>
</dbReference>
<name>A0A380X3F2_AVIPA</name>
<dbReference type="AlphaFoldDB" id="A0A380X3F2"/>
<dbReference type="Proteomes" id="UP000254620">
    <property type="component" value="Unassembled WGS sequence"/>
</dbReference>
<accession>A0A380X3F2</accession>
<dbReference type="EMBL" id="UFSW01000001">
    <property type="protein sequence ID" value="SUU98637.1"/>
    <property type="molecule type" value="Genomic_DNA"/>
</dbReference>
<protein>
    <submittedName>
        <fullName evidence="1">Uncharacterized protein</fullName>
    </submittedName>
</protein>
<evidence type="ECO:0000313" key="1">
    <source>
        <dbReference type="EMBL" id="SUU97752.1"/>
    </source>
</evidence>
<evidence type="ECO:0000313" key="4">
    <source>
        <dbReference type="Proteomes" id="UP000254620"/>
    </source>
</evidence>
<evidence type="ECO:0000313" key="3">
    <source>
        <dbReference type="EMBL" id="SUV40817.1"/>
    </source>
</evidence>
<reference evidence="1 4" key="1">
    <citation type="submission" date="2018-06" db="EMBL/GenBank/DDBJ databases">
        <authorList>
            <consortium name="Pathogen Informatics"/>
            <person name="Doyle S."/>
        </authorList>
    </citation>
    <scope>NUCLEOTIDE SEQUENCE [LARGE SCALE GENOMIC DNA]</scope>
    <source>
        <strain evidence="1 4">NCTC10926</strain>
    </source>
</reference>
<dbReference type="EMBL" id="UFSW01000003">
    <property type="protein sequence ID" value="SUV40817.1"/>
    <property type="molecule type" value="Genomic_DNA"/>
</dbReference>